<evidence type="ECO:0000313" key="8">
    <source>
        <dbReference type="EMBL" id="KAH9581639.1"/>
    </source>
</evidence>
<dbReference type="PANTHER" id="PTHR12995:SF4">
    <property type="entry name" value="FI21814P1"/>
    <property type="match status" value="1"/>
</dbReference>
<organism evidence="8 9">
    <name type="scientific">Schistosoma haematobium</name>
    <name type="common">Blood fluke</name>
    <dbReference type="NCBI Taxonomy" id="6185"/>
    <lineage>
        <taxon>Eukaryota</taxon>
        <taxon>Metazoa</taxon>
        <taxon>Spiralia</taxon>
        <taxon>Lophotrochozoa</taxon>
        <taxon>Platyhelminthes</taxon>
        <taxon>Trematoda</taxon>
        <taxon>Digenea</taxon>
        <taxon>Strigeidida</taxon>
        <taxon>Schistosomatoidea</taxon>
        <taxon>Schistosomatidae</taxon>
        <taxon>Schistosoma</taxon>
    </lineage>
</organism>
<feature type="region of interest" description="Disordered" evidence="6">
    <location>
        <begin position="539"/>
        <end position="560"/>
    </location>
</feature>
<sequence>MPIKRSSGRLGPIGGGVNNNTRRACEQMVSSVPLVKHSTFPVVPKLSRISFLSLSLMLCLTSTLTQHMYLYRTVWWLPNSSIEYPVEFGSVDYYVMAHIIFMLCTPYVYLIVLKLLPSFVMTSLIMRSVLGLLIFTSWGYIMIWILNRIEYSGTTILYHLSGILLLAYFPILTLLVYHSRYLEKIVCQDSRHHQPNGTDSTDNNYWGDSSSRVVYRPSVFRLRNCLQLFTSSCWRCLTIITDWPCLPPENMFFPTPYTFVPSRQLHASTDHPSFQTIYYTSDVDSNNYLMNHQCLGATPEQIREEVELYRRDFNARLMDILIGTLHAVYYGCFLPMIFVQNEHLYIDYWWCIQHCFLTGLVVFLLRWHYFLPCDYIDLLHRISMHLGSWENSLTRSGYINTISWSASTIYPHGVAVKHMHGLFRSVGINNCAEPGNRLHSRFYFLFNNPKYISSILMCFLLFSIMYQCICSYWIYEWYKLIGLIIDALFCFLNLYLHLRNLILIHFVYSSSKEKLCNMTNYLSHSLIHFFITTTATTTTTTTTSSSSSYNNNSSTNSMIN</sequence>
<protein>
    <submittedName>
        <fullName evidence="8">Transmembrane protein 39A</fullName>
    </submittedName>
</protein>
<proteinExistence type="inferred from homology"/>
<dbReference type="Pfam" id="PF10271">
    <property type="entry name" value="Tmp39"/>
    <property type="match status" value="2"/>
</dbReference>
<evidence type="ECO:0000256" key="6">
    <source>
        <dbReference type="SAM" id="MobiDB-lite"/>
    </source>
</evidence>
<dbReference type="Proteomes" id="UP000471633">
    <property type="component" value="Unassembled WGS sequence"/>
</dbReference>
<gene>
    <name evidence="8" type="primary">TMEM39A</name>
    <name evidence="8" type="ORF">MS3_00008713</name>
</gene>
<comment type="subcellular location">
    <subcellularLocation>
        <location evidence="1">Membrane</location>
        <topology evidence="1">Multi-pass membrane protein</topology>
    </subcellularLocation>
</comment>
<keyword evidence="4 7" id="KW-1133">Transmembrane helix</keyword>
<evidence type="ECO:0000256" key="5">
    <source>
        <dbReference type="ARBA" id="ARBA00023136"/>
    </source>
</evidence>
<evidence type="ECO:0000256" key="7">
    <source>
        <dbReference type="SAM" id="Phobius"/>
    </source>
</evidence>
<reference evidence="8" key="2">
    <citation type="journal article" date="2019" name="Gigascience">
        <title>High-quality Schistosoma haematobium genome achieved by single-molecule and long-range sequencing.</title>
        <authorList>
            <person name="Stroehlein A.J."/>
            <person name="Korhonen P.K."/>
            <person name="Chong T.M."/>
            <person name="Lim Y.L."/>
            <person name="Chan K.G."/>
            <person name="Webster B."/>
            <person name="Rollinson D."/>
            <person name="Brindley P.J."/>
            <person name="Gasser R.B."/>
            <person name="Young N.D."/>
        </authorList>
    </citation>
    <scope>NUCLEOTIDE SEQUENCE</scope>
</reference>
<evidence type="ECO:0000256" key="1">
    <source>
        <dbReference type="ARBA" id="ARBA00004141"/>
    </source>
</evidence>
<comment type="caution">
    <text evidence="8">The sequence shown here is derived from an EMBL/GenBank/DDBJ whole genome shotgun (WGS) entry which is preliminary data.</text>
</comment>
<dbReference type="GO" id="GO:0016020">
    <property type="term" value="C:membrane"/>
    <property type="evidence" value="ECO:0007669"/>
    <property type="project" value="UniProtKB-SubCell"/>
</dbReference>
<reference evidence="8" key="4">
    <citation type="journal article" date="2022" name="PLoS Pathog.">
        <title>Chromosome-level genome of Schistosoma haematobium underpins genome-wide explorations of molecular variation.</title>
        <authorList>
            <person name="Stroehlein A.J."/>
            <person name="Korhonen P.K."/>
            <person name="Lee V.V."/>
            <person name="Ralph S.A."/>
            <person name="Mentink-Kane M."/>
            <person name="You H."/>
            <person name="McManus D.P."/>
            <person name="Tchuente L.T."/>
            <person name="Stothard J.R."/>
            <person name="Kaur P."/>
            <person name="Dudchenko O."/>
            <person name="Aiden E.L."/>
            <person name="Yang B."/>
            <person name="Yang H."/>
            <person name="Emery A.M."/>
            <person name="Webster B.L."/>
            <person name="Brindley P.J."/>
            <person name="Rollinson D."/>
            <person name="Chang B.C.H."/>
            <person name="Gasser R.B."/>
            <person name="Young N.D."/>
        </authorList>
    </citation>
    <scope>NUCLEOTIDE SEQUENCE</scope>
</reference>
<feature type="transmembrane region" description="Helical" evidence="7">
    <location>
        <begin position="157"/>
        <end position="177"/>
    </location>
</feature>
<dbReference type="KEGG" id="shx:MS3_00008713"/>
<dbReference type="CTD" id="55254"/>
<dbReference type="AlphaFoldDB" id="A0A922IL72"/>
<dbReference type="RefSeq" id="XP_051065692.1">
    <property type="nucleotide sequence ID" value="XM_051217059.1"/>
</dbReference>
<evidence type="ECO:0000313" key="9">
    <source>
        <dbReference type="Proteomes" id="UP000471633"/>
    </source>
</evidence>
<evidence type="ECO:0000256" key="2">
    <source>
        <dbReference type="ARBA" id="ARBA00010737"/>
    </source>
</evidence>
<comment type="similarity">
    <text evidence="2">Belongs to the TMEM39 family.</text>
</comment>
<keyword evidence="3 7" id="KW-0812">Transmembrane</keyword>
<reference evidence="8" key="1">
    <citation type="journal article" date="2012" name="Nat. Genet.">
        <title>Whole-genome sequence of Schistosoma haematobium.</title>
        <authorList>
            <person name="Young N.D."/>
            <person name="Jex A.R."/>
            <person name="Li B."/>
            <person name="Liu S."/>
            <person name="Yang L."/>
            <person name="Xiong Z."/>
            <person name="Li Y."/>
            <person name="Cantacessi C."/>
            <person name="Hall R.S."/>
            <person name="Xu X."/>
            <person name="Chen F."/>
            <person name="Wu X."/>
            <person name="Zerlotini A."/>
            <person name="Oliveira G."/>
            <person name="Hofmann A."/>
            <person name="Zhang G."/>
            <person name="Fang X."/>
            <person name="Kang Y."/>
            <person name="Campbell B.E."/>
            <person name="Loukas A."/>
            <person name="Ranganathan S."/>
            <person name="Rollinson D."/>
            <person name="Rinaldi G."/>
            <person name="Brindley P.J."/>
            <person name="Yang H."/>
            <person name="Wang J."/>
            <person name="Wang J."/>
            <person name="Gasser R.B."/>
        </authorList>
    </citation>
    <scope>NUCLEOTIDE SEQUENCE</scope>
</reference>
<feature type="transmembrane region" description="Helical" evidence="7">
    <location>
        <begin position="91"/>
        <end position="112"/>
    </location>
</feature>
<feature type="transmembrane region" description="Helical" evidence="7">
    <location>
        <begin position="320"/>
        <end position="339"/>
    </location>
</feature>
<accession>A0A922IL72</accession>
<feature type="transmembrane region" description="Helical" evidence="7">
    <location>
        <begin position="451"/>
        <end position="474"/>
    </location>
</feature>
<evidence type="ECO:0000256" key="3">
    <source>
        <dbReference type="ARBA" id="ARBA00022692"/>
    </source>
</evidence>
<feature type="transmembrane region" description="Helical" evidence="7">
    <location>
        <begin position="480"/>
        <end position="498"/>
    </location>
</feature>
<dbReference type="EMBL" id="AMPZ03000006">
    <property type="protein sequence ID" value="KAH9581639.1"/>
    <property type="molecule type" value="Genomic_DNA"/>
</dbReference>
<dbReference type="GeneID" id="24594586"/>
<feature type="transmembrane region" description="Helical" evidence="7">
    <location>
        <begin position="345"/>
        <end position="365"/>
    </location>
</feature>
<dbReference type="InterPro" id="IPR019397">
    <property type="entry name" value="Uncharacterised_TMEM39"/>
</dbReference>
<feature type="transmembrane region" description="Helical" evidence="7">
    <location>
        <begin position="51"/>
        <end position="71"/>
    </location>
</feature>
<dbReference type="PANTHER" id="PTHR12995">
    <property type="entry name" value="FI21814P1"/>
    <property type="match status" value="1"/>
</dbReference>
<keyword evidence="9" id="KW-1185">Reference proteome</keyword>
<feature type="transmembrane region" description="Helical" evidence="7">
    <location>
        <begin position="124"/>
        <end position="145"/>
    </location>
</feature>
<reference evidence="8" key="3">
    <citation type="submission" date="2021-06" db="EMBL/GenBank/DDBJ databases">
        <title>Chromosome-level genome assembly for S. haematobium.</title>
        <authorList>
            <person name="Stroehlein A.J."/>
        </authorList>
    </citation>
    <scope>NUCLEOTIDE SEQUENCE</scope>
</reference>
<keyword evidence="5 7" id="KW-0472">Membrane</keyword>
<name>A0A922IL72_SCHHA</name>
<evidence type="ECO:0000256" key="4">
    <source>
        <dbReference type="ARBA" id="ARBA00022989"/>
    </source>
</evidence>